<dbReference type="InterPro" id="IPR038586">
    <property type="entry name" value="Tctex-1-like_sf"/>
</dbReference>
<accession>A0ABD3V7T6</accession>
<dbReference type="EMBL" id="JBJQND010000013">
    <property type="protein sequence ID" value="KAL3856582.1"/>
    <property type="molecule type" value="Genomic_DNA"/>
</dbReference>
<proteinExistence type="inferred from homology"/>
<organism evidence="3 4">
    <name type="scientific">Sinanodonta woodiana</name>
    <name type="common">Chinese pond mussel</name>
    <name type="synonym">Anodonta woodiana</name>
    <dbReference type="NCBI Taxonomy" id="1069815"/>
    <lineage>
        <taxon>Eukaryota</taxon>
        <taxon>Metazoa</taxon>
        <taxon>Spiralia</taxon>
        <taxon>Lophotrochozoa</taxon>
        <taxon>Mollusca</taxon>
        <taxon>Bivalvia</taxon>
        <taxon>Autobranchia</taxon>
        <taxon>Heteroconchia</taxon>
        <taxon>Palaeoheterodonta</taxon>
        <taxon>Unionida</taxon>
        <taxon>Unionoidea</taxon>
        <taxon>Unionidae</taxon>
        <taxon>Unioninae</taxon>
        <taxon>Sinanodonta</taxon>
    </lineage>
</organism>
<gene>
    <name evidence="3" type="ORF">ACJMK2_011317</name>
</gene>
<dbReference type="InterPro" id="IPR005334">
    <property type="entry name" value="Tctex-1-like"/>
</dbReference>
<dbReference type="Proteomes" id="UP001634394">
    <property type="component" value="Unassembled WGS sequence"/>
</dbReference>
<sequence length="202" mass="23142">MTQIKLAPRMKALRRLSSKVSVGGASTRSYKRSQSESSKSEVTGQKVSNTKPKINLFRLVVATQAWQRLARNRSKSQPTAPVVKLENTYRLDPKEGETFPQLKVEQILKTILEFRLSDMMYDPARCKYLTTELTSVIKEKVKALHIPRYKLVCSITLIENSRQDLHIASRCIWNQDTDNFASYTYRNSSLIAVANVYGVYFE</sequence>
<comment type="caution">
    <text evidence="3">The sequence shown here is derived from an EMBL/GenBank/DDBJ whole genome shotgun (WGS) entry which is preliminary data.</text>
</comment>
<dbReference type="PANTHER" id="PTHR21255">
    <property type="entry name" value="T-COMPLEX-ASSOCIATED-TESTIS-EXPRESSED 1/ DYNEIN LIGHT CHAIN"/>
    <property type="match status" value="1"/>
</dbReference>
<dbReference type="Gene3D" id="3.30.1140.40">
    <property type="entry name" value="Tctex-1"/>
    <property type="match status" value="1"/>
</dbReference>
<comment type="similarity">
    <text evidence="1">Belongs to the dynein light chain Tctex-type family.</text>
</comment>
<evidence type="ECO:0000256" key="1">
    <source>
        <dbReference type="ARBA" id="ARBA00005361"/>
    </source>
</evidence>
<evidence type="ECO:0000256" key="2">
    <source>
        <dbReference type="SAM" id="MobiDB-lite"/>
    </source>
</evidence>
<dbReference type="AlphaFoldDB" id="A0ABD3V7T6"/>
<keyword evidence="4" id="KW-1185">Reference proteome</keyword>
<evidence type="ECO:0000313" key="3">
    <source>
        <dbReference type="EMBL" id="KAL3856582.1"/>
    </source>
</evidence>
<evidence type="ECO:0008006" key="5">
    <source>
        <dbReference type="Google" id="ProtNLM"/>
    </source>
</evidence>
<protein>
    <recommendedName>
        <fullName evidence="5">Tctex1 domain-containing protein 1</fullName>
    </recommendedName>
</protein>
<feature type="region of interest" description="Disordered" evidence="2">
    <location>
        <begin position="15"/>
        <end position="47"/>
    </location>
</feature>
<dbReference type="CDD" id="cd21451">
    <property type="entry name" value="DLC-like_TCTEX1D"/>
    <property type="match status" value="1"/>
</dbReference>
<reference evidence="3 4" key="1">
    <citation type="submission" date="2024-11" db="EMBL/GenBank/DDBJ databases">
        <title>Chromosome-level genome assembly of the freshwater bivalve Anodonta woodiana.</title>
        <authorList>
            <person name="Chen X."/>
        </authorList>
    </citation>
    <scope>NUCLEOTIDE SEQUENCE [LARGE SCALE GENOMIC DNA]</scope>
    <source>
        <strain evidence="3">MN2024</strain>
        <tissue evidence="3">Gills</tissue>
    </source>
</reference>
<dbReference type="PANTHER" id="PTHR21255:SF65">
    <property type="entry name" value="TCTEX1 DOMAIN-CONTAINING PROTEIN 2"/>
    <property type="match status" value="1"/>
</dbReference>
<evidence type="ECO:0000313" key="4">
    <source>
        <dbReference type="Proteomes" id="UP001634394"/>
    </source>
</evidence>
<dbReference type="Pfam" id="PF03645">
    <property type="entry name" value="Tctex-1"/>
    <property type="match status" value="1"/>
</dbReference>
<name>A0ABD3V7T6_SINWO</name>